<name>X1N9Y9_9ZZZZ</name>
<evidence type="ECO:0000313" key="1">
    <source>
        <dbReference type="EMBL" id="GAI23660.1"/>
    </source>
</evidence>
<accession>X1N9Y9</accession>
<reference evidence="1" key="1">
    <citation type="journal article" date="2014" name="Front. Microbiol.">
        <title>High frequency of phylogenetically diverse reductive dehalogenase-homologous genes in deep subseafloor sedimentary metagenomes.</title>
        <authorList>
            <person name="Kawai M."/>
            <person name="Futagami T."/>
            <person name="Toyoda A."/>
            <person name="Takaki Y."/>
            <person name="Nishi S."/>
            <person name="Hori S."/>
            <person name="Arai W."/>
            <person name="Tsubouchi T."/>
            <person name="Morono Y."/>
            <person name="Uchiyama I."/>
            <person name="Ito T."/>
            <person name="Fujiyama A."/>
            <person name="Inagaki F."/>
            <person name="Takami H."/>
        </authorList>
    </citation>
    <scope>NUCLEOTIDE SEQUENCE</scope>
    <source>
        <strain evidence="1">Expedition CK06-06</strain>
    </source>
</reference>
<sequence length="90" mass="10672">INNEISLPVGIEYNIKQISIRLGAKFNYVVESIQEWQTDTLVNEEINHIVNYNYSFGIGWQPNEHFVIDLYNNSDLADLRNWSIYLKYIF</sequence>
<evidence type="ECO:0008006" key="2">
    <source>
        <dbReference type="Google" id="ProtNLM"/>
    </source>
</evidence>
<protein>
    <recommendedName>
        <fullName evidence="2">Outer membrane protein beta-barrel domain-containing protein</fullName>
    </recommendedName>
</protein>
<proteinExistence type="predicted"/>
<organism evidence="1">
    <name type="scientific">marine sediment metagenome</name>
    <dbReference type="NCBI Taxonomy" id="412755"/>
    <lineage>
        <taxon>unclassified sequences</taxon>
        <taxon>metagenomes</taxon>
        <taxon>ecological metagenomes</taxon>
    </lineage>
</organism>
<feature type="non-terminal residue" evidence="1">
    <location>
        <position position="1"/>
    </location>
</feature>
<comment type="caution">
    <text evidence="1">The sequence shown here is derived from an EMBL/GenBank/DDBJ whole genome shotgun (WGS) entry which is preliminary data.</text>
</comment>
<gene>
    <name evidence="1" type="ORF">S06H3_33655</name>
</gene>
<dbReference type="AlphaFoldDB" id="X1N9Y9"/>
<dbReference type="EMBL" id="BARV01020108">
    <property type="protein sequence ID" value="GAI23660.1"/>
    <property type="molecule type" value="Genomic_DNA"/>
</dbReference>